<reference evidence="2" key="2">
    <citation type="submission" date="2025-08" db="UniProtKB">
        <authorList>
            <consortium name="RefSeq"/>
        </authorList>
    </citation>
    <scope>IDENTIFICATION</scope>
    <source>
        <tissue evidence="2">Leaf</tissue>
    </source>
</reference>
<evidence type="ECO:0000313" key="1">
    <source>
        <dbReference type="Proteomes" id="UP000694864"/>
    </source>
</evidence>
<proteinExistence type="predicted"/>
<gene>
    <name evidence="2" type="primary">LOC104737195</name>
</gene>
<reference evidence="1" key="1">
    <citation type="journal article" date="2014" name="Nat. Commun.">
        <title>The emerging biofuel crop Camelina sativa retains a highly undifferentiated hexaploid genome structure.</title>
        <authorList>
            <person name="Kagale S."/>
            <person name="Koh C."/>
            <person name="Nixon J."/>
            <person name="Bollina V."/>
            <person name="Clarke W.E."/>
            <person name="Tuteja R."/>
            <person name="Spillane C."/>
            <person name="Robinson S.J."/>
            <person name="Links M.G."/>
            <person name="Clarke C."/>
            <person name="Higgins E.E."/>
            <person name="Huebert T."/>
            <person name="Sharpe A.G."/>
            <person name="Parkin I.A."/>
        </authorList>
    </citation>
    <scope>NUCLEOTIDE SEQUENCE [LARGE SCALE GENOMIC DNA]</scope>
    <source>
        <strain evidence="1">cv. DH55</strain>
    </source>
</reference>
<keyword evidence="1" id="KW-1185">Reference proteome</keyword>
<protein>
    <submittedName>
        <fullName evidence="2">Uncharacterized protein LOC104737195</fullName>
    </submittedName>
</protein>
<accession>A0ABM1QUN2</accession>
<dbReference type="Proteomes" id="UP000694864">
    <property type="component" value="Chromosome 13"/>
</dbReference>
<organism evidence="1 2">
    <name type="scientific">Camelina sativa</name>
    <name type="common">False flax</name>
    <name type="synonym">Myagrum sativum</name>
    <dbReference type="NCBI Taxonomy" id="90675"/>
    <lineage>
        <taxon>Eukaryota</taxon>
        <taxon>Viridiplantae</taxon>
        <taxon>Streptophyta</taxon>
        <taxon>Embryophyta</taxon>
        <taxon>Tracheophyta</taxon>
        <taxon>Spermatophyta</taxon>
        <taxon>Magnoliopsida</taxon>
        <taxon>eudicotyledons</taxon>
        <taxon>Gunneridae</taxon>
        <taxon>Pentapetalae</taxon>
        <taxon>rosids</taxon>
        <taxon>malvids</taxon>
        <taxon>Brassicales</taxon>
        <taxon>Brassicaceae</taxon>
        <taxon>Camelineae</taxon>
        <taxon>Camelina</taxon>
    </lineage>
</organism>
<evidence type="ECO:0000313" key="2">
    <source>
        <dbReference type="RefSeq" id="XP_019090470.1"/>
    </source>
</evidence>
<name>A0ABM1QUN2_CAMSA</name>
<dbReference type="RefSeq" id="XP_019090470.1">
    <property type="nucleotide sequence ID" value="XM_019234925.1"/>
</dbReference>
<dbReference type="GeneID" id="104737195"/>
<sequence>MTIEDFVSQPGRELIAKLHPNYIGDSTCKRMEEFSLSQPSVDGNGLPTPILVDMINKFVLEETPQTKCRILQKYFVLVYHIHHQYMIEMQNLFEPSKRKMTVSKLLRRSWKKRMRGTS</sequence>